<feature type="compositionally biased region" description="Basic and acidic residues" evidence="1">
    <location>
        <begin position="57"/>
        <end position="66"/>
    </location>
</feature>
<organism evidence="2 3">
    <name type="scientific">Rosa chinensis</name>
    <name type="common">China rose</name>
    <dbReference type="NCBI Taxonomy" id="74649"/>
    <lineage>
        <taxon>Eukaryota</taxon>
        <taxon>Viridiplantae</taxon>
        <taxon>Streptophyta</taxon>
        <taxon>Embryophyta</taxon>
        <taxon>Tracheophyta</taxon>
        <taxon>Spermatophyta</taxon>
        <taxon>Magnoliopsida</taxon>
        <taxon>eudicotyledons</taxon>
        <taxon>Gunneridae</taxon>
        <taxon>Pentapetalae</taxon>
        <taxon>rosids</taxon>
        <taxon>fabids</taxon>
        <taxon>Rosales</taxon>
        <taxon>Rosaceae</taxon>
        <taxon>Rosoideae</taxon>
        <taxon>Rosoideae incertae sedis</taxon>
        <taxon>Rosa</taxon>
    </lineage>
</organism>
<gene>
    <name evidence="2" type="ORF">RchiOBHm_Chr5g0026701</name>
</gene>
<dbReference type="OMA" id="IRVSYKH"/>
<sequence length="94" mass="10430">MAKSKDDIKYATSQARLSEDEAVRVAYEHGTPLEGGKIAQSERVDLFPAAHNISKSTESHSHDDPNRQPQDSSNQSQMRREPADNIQVGHESNT</sequence>
<keyword evidence="3" id="KW-1185">Reference proteome</keyword>
<feature type="compositionally biased region" description="Polar residues" evidence="1">
    <location>
        <begin position="67"/>
        <end position="77"/>
    </location>
</feature>
<dbReference type="GO" id="GO:0010162">
    <property type="term" value="P:seed dormancy process"/>
    <property type="evidence" value="ECO:0007669"/>
    <property type="project" value="InterPro"/>
</dbReference>
<feature type="region of interest" description="Disordered" evidence="1">
    <location>
        <begin position="48"/>
        <end position="94"/>
    </location>
</feature>
<dbReference type="PANTHER" id="PTHR37732">
    <property type="entry name" value="OS08G0104400 PROTEIN"/>
    <property type="match status" value="1"/>
</dbReference>
<dbReference type="InterPro" id="IPR044984">
    <property type="entry name" value="SMP1"/>
</dbReference>
<evidence type="ECO:0008006" key="4">
    <source>
        <dbReference type="Google" id="ProtNLM"/>
    </source>
</evidence>
<reference evidence="2 3" key="1">
    <citation type="journal article" date="2018" name="Nat. Genet.">
        <title>The Rosa genome provides new insights in the design of modern roses.</title>
        <authorList>
            <person name="Bendahmane M."/>
        </authorList>
    </citation>
    <scope>NUCLEOTIDE SEQUENCE [LARGE SCALE GENOMIC DNA]</scope>
    <source>
        <strain evidence="3">cv. Old Blush</strain>
    </source>
</reference>
<accession>A0A2P6Q8X3</accession>
<dbReference type="EMBL" id="PDCK01000043">
    <property type="protein sequence ID" value="PRQ30628.1"/>
    <property type="molecule type" value="Genomic_DNA"/>
</dbReference>
<evidence type="ECO:0000313" key="2">
    <source>
        <dbReference type="EMBL" id="PRQ30628.1"/>
    </source>
</evidence>
<evidence type="ECO:0000256" key="1">
    <source>
        <dbReference type="SAM" id="MobiDB-lite"/>
    </source>
</evidence>
<dbReference type="STRING" id="74649.A0A2P6Q8X3"/>
<comment type="caution">
    <text evidence="2">The sequence shown here is derived from an EMBL/GenBank/DDBJ whole genome shotgun (WGS) entry which is preliminary data.</text>
</comment>
<protein>
    <recommendedName>
        <fullName evidence="4">Seed maturation protein</fullName>
    </recommendedName>
</protein>
<dbReference type="Gramene" id="PRQ30628">
    <property type="protein sequence ID" value="PRQ30628"/>
    <property type="gene ID" value="RchiOBHm_Chr5g0026701"/>
</dbReference>
<dbReference type="Proteomes" id="UP000238479">
    <property type="component" value="Chromosome 5"/>
</dbReference>
<name>A0A2P6Q8X3_ROSCH</name>
<dbReference type="OrthoDB" id="1653447at2759"/>
<dbReference type="AlphaFoldDB" id="A0A2P6Q8X3"/>
<proteinExistence type="predicted"/>
<evidence type="ECO:0000313" key="3">
    <source>
        <dbReference type="Proteomes" id="UP000238479"/>
    </source>
</evidence>
<dbReference type="PANTHER" id="PTHR37732:SF2">
    <property type="entry name" value="SEED MATURATION PROTEIN 1"/>
    <property type="match status" value="1"/>
</dbReference>